<accession>A0AAV4FXI1</accession>
<comment type="caution">
    <text evidence="5">The sequence shown here is derived from an EMBL/GenBank/DDBJ whole genome shotgun (WGS) entry which is preliminary data.</text>
</comment>
<evidence type="ECO:0000259" key="4">
    <source>
        <dbReference type="PROSITE" id="PS50070"/>
    </source>
</evidence>
<proteinExistence type="predicted"/>
<feature type="domain" description="Kringle" evidence="4">
    <location>
        <begin position="1"/>
        <end position="85"/>
    </location>
</feature>
<dbReference type="Proteomes" id="UP000762676">
    <property type="component" value="Unassembled WGS sequence"/>
</dbReference>
<evidence type="ECO:0000313" key="5">
    <source>
        <dbReference type="EMBL" id="GFR77016.1"/>
    </source>
</evidence>
<dbReference type="Gene3D" id="2.40.20.10">
    <property type="entry name" value="Plasminogen Kringle 4"/>
    <property type="match status" value="1"/>
</dbReference>
<evidence type="ECO:0000256" key="2">
    <source>
        <dbReference type="ARBA" id="ARBA00023157"/>
    </source>
</evidence>
<dbReference type="EMBL" id="BMAT01008051">
    <property type="protein sequence ID" value="GFR77016.1"/>
    <property type="molecule type" value="Genomic_DNA"/>
</dbReference>
<evidence type="ECO:0000313" key="6">
    <source>
        <dbReference type="Proteomes" id="UP000762676"/>
    </source>
</evidence>
<comment type="caution">
    <text evidence="3">Lacks conserved residue(s) required for the propagation of feature annotation.</text>
</comment>
<gene>
    <name evidence="5" type="ORF">ElyMa_003957700</name>
</gene>
<dbReference type="InterPro" id="IPR038178">
    <property type="entry name" value="Kringle_sf"/>
</dbReference>
<dbReference type="InterPro" id="IPR000001">
    <property type="entry name" value="Kringle"/>
</dbReference>
<protein>
    <recommendedName>
        <fullName evidence="4">Kringle domain-containing protein</fullName>
    </recommendedName>
</protein>
<name>A0AAV4FXI1_9GAST</name>
<sequence>MHYYAGYLNVTQSDRPCWPWKDQGQVVNFFLRQNYTFDHYDIQIANNYCRTFLKAPEYPEPWCYNGNYGKNHDWTRFEKCNIPLCLNVY</sequence>
<dbReference type="SUPFAM" id="SSF57440">
    <property type="entry name" value="Kringle-like"/>
    <property type="match status" value="1"/>
</dbReference>
<keyword evidence="1 3" id="KW-0420">Kringle</keyword>
<evidence type="ECO:0000256" key="3">
    <source>
        <dbReference type="PROSITE-ProRule" id="PRU00121"/>
    </source>
</evidence>
<organism evidence="5 6">
    <name type="scientific">Elysia marginata</name>
    <dbReference type="NCBI Taxonomy" id="1093978"/>
    <lineage>
        <taxon>Eukaryota</taxon>
        <taxon>Metazoa</taxon>
        <taxon>Spiralia</taxon>
        <taxon>Lophotrochozoa</taxon>
        <taxon>Mollusca</taxon>
        <taxon>Gastropoda</taxon>
        <taxon>Heterobranchia</taxon>
        <taxon>Euthyneura</taxon>
        <taxon>Panpulmonata</taxon>
        <taxon>Sacoglossa</taxon>
        <taxon>Placobranchoidea</taxon>
        <taxon>Plakobranchidae</taxon>
        <taxon>Elysia</taxon>
    </lineage>
</organism>
<dbReference type="AlphaFoldDB" id="A0AAV4FXI1"/>
<dbReference type="PROSITE" id="PS50070">
    <property type="entry name" value="KRINGLE_2"/>
    <property type="match status" value="1"/>
</dbReference>
<dbReference type="InterPro" id="IPR013806">
    <property type="entry name" value="Kringle-like"/>
</dbReference>
<evidence type="ECO:0000256" key="1">
    <source>
        <dbReference type="ARBA" id="ARBA00022572"/>
    </source>
</evidence>
<keyword evidence="2" id="KW-1015">Disulfide bond</keyword>
<reference evidence="5 6" key="1">
    <citation type="journal article" date="2021" name="Elife">
        <title>Chloroplast acquisition without the gene transfer in kleptoplastic sea slugs, Plakobranchus ocellatus.</title>
        <authorList>
            <person name="Maeda T."/>
            <person name="Takahashi S."/>
            <person name="Yoshida T."/>
            <person name="Shimamura S."/>
            <person name="Takaki Y."/>
            <person name="Nagai Y."/>
            <person name="Toyoda A."/>
            <person name="Suzuki Y."/>
            <person name="Arimoto A."/>
            <person name="Ishii H."/>
            <person name="Satoh N."/>
            <person name="Nishiyama T."/>
            <person name="Hasebe M."/>
            <person name="Maruyama T."/>
            <person name="Minagawa J."/>
            <person name="Obokata J."/>
            <person name="Shigenobu S."/>
        </authorList>
    </citation>
    <scope>NUCLEOTIDE SEQUENCE [LARGE SCALE GENOMIC DNA]</scope>
</reference>
<keyword evidence="6" id="KW-1185">Reference proteome</keyword>